<dbReference type="InterPro" id="IPR020578">
    <property type="entry name" value="Aminotrans_V_PyrdxlP_BS"/>
</dbReference>
<evidence type="ECO:0000256" key="7">
    <source>
        <dbReference type="ARBA" id="ARBA00023004"/>
    </source>
</evidence>
<dbReference type="GO" id="GO:0051536">
    <property type="term" value="F:iron-sulfur cluster binding"/>
    <property type="evidence" value="ECO:0007669"/>
    <property type="project" value="UniProtKB-KW"/>
</dbReference>
<dbReference type="GO" id="GO:0046872">
    <property type="term" value="F:metal ion binding"/>
    <property type="evidence" value="ECO:0007669"/>
    <property type="project" value="UniProtKB-KW"/>
</dbReference>
<dbReference type="EMBL" id="JRJU01000009">
    <property type="protein sequence ID" value="KHF40447.1"/>
    <property type="molecule type" value="Genomic_DNA"/>
</dbReference>
<dbReference type="RefSeq" id="WP_034628219.1">
    <property type="nucleotide sequence ID" value="NZ_JRJU01000009.1"/>
</dbReference>
<evidence type="ECO:0000256" key="3">
    <source>
        <dbReference type="ARBA" id="ARBA00012239"/>
    </source>
</evidence>
<keyword evidence="7" id="KW-0408">Iron</keyword>
<dbReference type="OrthoDB" id="9808002at2"/>
<evidence type="ECO:0000256" key="4">
    <source>
        <dbReference type="ARBA" id="ARBA00022679"/>
    </source>
</evidence>
<evidence type="ECO:0000313" key="13">
    <source>
        <dbReference type="Proteomes" id="UP000030832"/>
    </source>
</evidence>
<evidence type="ECO:0000259" key="11">
    <source>
        <dbReference type="Pfam" id="PF00266"/>
    </source>
</evidence>
<evidence type="ECO:0000256" key="8">
    <source>
        <dbReference type="ARBA" id="ARBA00023014"/>
    </source>
</evidence>
<dbReference type="PIRSF" id="PIRSF005572">
    <property type="entry name" value="NifS"/>
    <property type="match status" value="1"/>
</dbReference>
<dbReference type="PROSITE" id="PS00595">
    <property type="entry name" value="AA_TRANSFER_CLASS_5"/>
    <property type="match status" value="1"/>
</dbReference>
<evidence type="ECO:0000313" key="12">
    <source>
        <dbReference type="EMBL" id="KHF40447.1"/>
    </source>
</evidence>
<evidence type="ECO:0000256" key="5">
    <source>
        <dbReference type="ARBA" id="ARBA00022723"/>
    </source>
</evidence>
<protein>
    <recommendedName>
        <fullName evidence="3">cysteine desulfurase</fullName>
        <ecNumber evidence="3">2.8.1.7</ecNumber>
    </recommendedName>
</protein>
<name>A0A0B0IHW3_9BACI</name>
<dbReference type="eggNOG" id="COG1104">
    <property type="taxonomic scope" value="Bacteria"/>
</dbReference>
<accession>A0A0B0IHW3</accession>
<dbReference type="GO" id="GO:0031071">
    <property type="term" value="F:cysteine desulfurase activity"/>
    <property type="evidence" value="ECO:0007669"/>
    <property type="project" value="UniProtKB-EC"/>
</dbReference>
<dbReference type="Gene3D" id="3.90.1150.10">
    <property type="entry name" value="Aspartate Aminotransferase, domain 1"/>
    <property type="match status" value="1"/>
</dbReference>
<feature type="domain" description="Aminotransferase class V" evidence="11">
    <location>
        <begin position="4"/>
        <end position="362"/>
    </location>
</feature>
<evidence type="ECO:0000256" key="1">
    <source>
        <dbReference type="ARBA" id="ARBA00001933"/>
    </source>
</evidence>
<dbReference type="Proteomes" id="UP000030832">
    <property type="component" value="Unassembled WGS sequence"/>
</dbReference>
<keyword evidence="4" id="KW-0808">Transferase</keyword>
<sequence length="373" mass="40480">MKQIYLDYNASTPLIPEVIEAMTPFLSEHYGNPSTTHFAAVEAKKVVEKAREQVANLIGAQKEEIIFTSGGSESNNHVIKNVFERHQDKGKHIVTTTIEHPAVHEPLRYLKNQGAEVTYVGVDQFGQVSVEEIKKAIRPDTILITVMHANNEVGTLQPIKQIGEVAREKGILFHTDAAQSLGKVPVDVEQLNVDFLSVAGHKLYAPKGVGALYIRKGVTLGPFIHGAGHEKGLRAGTENVILLAGLGAACESASRYVAQGENLLELKEHFLTLLKQSYPNQIRVNGHPTESLPNTVNVSFANKIGQEVLNAVPEIAASTGSACHSGEVTLSPVLQAMGIEPEEGKGTIRFSLGRTTTKQEVEEAIQLLQQRLG</sequence>
<dbReference type="InterPro" id="IPR015422">
    <property type="entry name" value="PyrdxlP-dep_Trfase_small"/>
</dbReference>
<dbReference type="InterPro" id="IPR000192">
    <property type="entry name" value="Aminotrans_V_dom"/>
</dbReference>
<dbReference type="NCBIfam" id="NF002806">
    <property type="entry name" value="PRK02948.1"/>
    <property type="match status" value="1"/>
</dbReference>
<dbReference type="FunFam" id="3.40.640.10:FF:000084">
    <property type="entry name" value="IscS-like cysteine desulfurase"/>
    <property type="match status" value="1"/>
</dbReference>
<comment type="caution">
    <text evidence="12">The sequence shown here is derived from an EMBL/GenBank/DDBJ whole genome shotgun (WGS) entry which is preliminary data.</text>
</comment>
<dbReference type="InterPro" id="IPR015421">
    <property type="entry name" value="PyrdxlP-dep_Trfase_major"/>
</dbReference>
<dbReference type="SUPFAM" id="SSF53383">
    <property type="entry name" value="PLP-dependent transferases"/>
    <property type="match status" value="1"/>
</dbReference>
<proteinExistence type="inferred from homology"/>
<dbReference type="Gene3D" id="3.40.640.10">
    <property type="entry name" value="Type I PLP-dependent aspartate aminotransferase-like (Major domain)"/>
    <property type="match status" value="1"/>
</dbReference>
<dbReference type="Pfam" id="PF00266">
    <property type="entry name" value="Aminotran_5"/>
    <property type="match status" value="1"/>
</dbReference>
<keyword evidence="13" id="KW-1185">Reference proteome</keyword>
<comment type="catalytic activity">
    <reaction evidence="9">
        <text>(sulfur carrier)-H + L-cysteine = (sulfur carrier)-SH + L-alanine</text>
        <dbReference type="Rhea" id="RHEA:43892"/>
        <dbReference type="Rhea" id="RHEA-COMP:14737"/>
        <dbReference type="Rhea" id="RHEA-COMP:14739"/>
        <dbReference type="ChEBI" id="CHEBI:29917"/>
        <dbReference type="ChEBI" id="CHEBI:35235"/>
        <dbReference type="ChEBI" id="CHEBI:57972"/>
        <dbReference type="ChEBI" id="CHEBI:64428"/>
        <dbReference type="EC" id="2.8.1.7"/>
    </reaction>
</comment>
<dbReference type="STRING" id="333138.LQ50_09235"/>
<keyword evidence="6" id="KW-0663">Pyridoxal phosphate</keyword>
<comment type="similarity">
    <text evidence="2">Belongs to the class-V pyridoxal-phosphate-dependent aminotransferase family. NifS/IscS subfamily.</text>
</comment>
<dbReference type="InterPro" id="IPR016454">
    <property type="entry name" value="Cysteine_dSase"/>
</dbReference>
<gene>
    <name evidence="12" type="ORF">LQ50_09235</name>
</gene>
<dbReference type="InterPro" id="IPR015424">
    <property type="entry name" value="PyrdxlP-dep_Trfase"/>
</dbReference>
<reference evidence="12 13" key="1">
    <citation type="submission" date="2014-09" db="EMBL/GenBank/DDBJ databases">
        <title>Genome sequencing and annotation of Bacillus Okhensis strain Kh10-101T.</title>
        <authorList>
            <person name="Prakash J.S."/>
        </authorList>
    </citation>
    <scope>NUCLEOTIDE SEQUENCE [LARGE SCALE GENOMIC DNA]</scope>
    <source>
        <strain evidence="13">Kh10-101T</strain>
    </source>
</reference>
<dbReference type="EC" id="2.8.1.7" evidence="3"/>
<keyword evidence="5" id="KW-0479">Metal-binding</keyword>
<comment type="cofactor">
    <cofactor evidence="1 10">
        <name>pyridoxal 5'-phosphate</name>
        <dbReference type="ChEBI" id="CHEBI:597326"/>
    </cofactor>
</comment>
<evidence type="ECO:0000256" key="6">
    <source>
        <dbReference type="ARBA" id="ARBA00022898"/>
    </source>
</evidence>
<dbReference type="PANTHER" id="PTHR11601">
    <property type="entry name" value="CYSTEINE DESULFURYLASE FAMILY MEMBER"/>
    <property type="match status" value="1"/>
</dbReference>
<evidence type="ECO:0000256" key="10">
    <source>
        <dbReference type="RuleBase" id="RU004504"/>
    </source>
</evidence>
<evidence type="ECO:0000256" key="9">
    <source>
        <dbReference type="ARBA" id="ARBA00050776"/>
    </source>
</evidence>
<dbReference type="AlphaFoldDB" id="A0A0B0IHW3"/>
<evidence type="ECO:0000256" key="2">
    <source>
        <dbReference type="ARBA" id="ARBA00006490"/>
    </source>
</evidence>
<keyword evidence="8" id="KW-0411">Iron-sulfur</keyword>
<organism evidence="12 13">
    <name type="scientific">Halalkalibacter okhensis</name>
    <dbReference type="NCBI Taxonomy" id="333138"/>
    <lineage>
        <taxon>Bacteria</taxon>
        <taxon>Bacillati</taxon>
        <taxon>Bacillota</taxon>
        <taxon>Bacilli</taxon>
        <taxon>Bacillales</taxon>
        <taxon>Bacillaceae</taxon>
        <taxon>Halalkalibacter</taxon>
    </lineage>
</organism>
<dbReference type="PANTHER" id="PTHR11601:SF34">
    <property type="entry name" value="CYSTEINE DESULFURASE"/>
    <property type="match status" value="1"/>
</dbReference>